<dbReference type="InterPro" id="IPR050491">
    <property type="entry name" value="AmpC-like"/>
</dbReference>
<evidence type="ECO:0000313" key="5">
    <source>
        <dbReference type="Proteomes" id="UP000660745"/>
    </source>
</evidence>
<name>A0A918A353_9ACTN</name>
<dbReference type="PANTHER" id="PTHR46825">
    <property type="entry name" value="D-ALANYL-D-ALANINE-CARBOXYPEPTIDASE/ENDOPEPTIDASE AMPH"/>
    <property type="match status" value="1"/>
</dbReference>
<proteinExistence type="predicted"/>
<dbReference type="InterPro" id="IPR001466">
    <property type="entry name" value="Beta-lactam-related"/>
</dbReference>
<evidence type="ECO:0000256" key="2">
    <source>
        <dbReference type="SAM" id="SignalP"/>
    </source>
</evidence>
<keyword evidence="4" id="KW-0378">Hydrolase</keyword>
<comment type="caution">
    <text evidence="4">The sequence shown here is derived from an EMBL/GenBank/DDBJ whole genome shotgun (WGS) entry which is preliminary data.</text>
</comment>
<dbReference type="GO" id="GO:0016787">
    <property type="term" value="F:hydrolase activity"/>
    <property type="evidence" value="ECO:0007669"/>
    <property type="project" value="UniProtKB-KW"/>
</dbReference>
<dbReference type="Gene3D" id="3.40.710.10">
    <property type="entry name" value="DD-peptidase/beta-lactamase superfamily"/>
    <property type="match status" value="1"/>
</dbReference>
<feature type="chain" id="PRO_5038137981" evidence="2">
    <location>
        <begin position="39"/>
        <end position="428"/>
    </location>
</feature>
<feature type="region of interest" description="Disordered" evidence="1">
    <location>
        <begin position="41"/>
        <end position="60"/>
    </location>
</feature>
<reference evidence="4" key="1">
    <citation type="journal article" date="2014" name="Int. J. Syst. Evol. Microbiol.">
        <title>Complete genome sequence of Corynebacterium casei LMG S-19264T (=DSM 44701T), isolated from a smear-ripened cheese.</title>
        <authorList>
            <consortium name="US DOE Joint Genome Institute (JGI-PGF)"/>
            <person name="Walter F."/>
            <person name="Albersmeier A."/>
            <person name="Kalinowski J."/>
            <person name="Ruckert C."/>
        </authorList>
    </citation>
    <scope>NUCLEOTIDE SEQUENCE</scope>
    <source>
        <strain evidence="4">CGMCC 4.7430</strain>
    </source>
</reference>
<reference evidence="4" key="2">
    <citation type="submission" date="2020-09" db="EMBL/GenBank/DDBJ databases">
        <authorList>
            <person name="Sun Q."/>
            <person name="Zhou Y."/>
        </authorList>
    </citation>
    <scope>NUCLEOTIDE SEQUENCE</scope>
    <source>
        <strain evidence="4">CGMCC 4.7430</strain>
    </source>
</reference>
<evidence type="ECO:0000259" key="3">
    <source>
        <dbReference type="Pfam" id="PF00144"/>
    </source>
</evidence>
<keyword evidence="5" id="KW-1185">Reference proteome</keyword>
<sequence>MSPTYPTASTTRHHSNRRTVGVAITAAAILASSGIAVAAPAAATPHPAPPTTAASAPADGSMRDVAQQMLAIGNPGYLARINDGRRVSTTVAGVADMATGRALRAGDQFEIGSNTKTFTATLILQLVDKKAVTLDSPVSAYLPGVVPNGDNITVRMLLNHTSGLFSYTGDPEVLSIMQNDPQHNWTERELLTAAFAHPPTFAPGKGWSYSNTNYTLLGMIAQKLTRSSLADLIRQHIARPLGLKHTYYANPRATNTGPGYAHGYAITFADGTPKYTDHTGANIGGWAGAAGAVISTTSDLSRFYSALLKAELFSRAQLQQMKTTVALPREFPIKGRYGLGLIKFDTPCGTAWGHGGDTQGHHSTTAVSGDGRRTAISDSTGKASDLAPNDGITRWTNAEFAAQKVAVCHMLGTPVPGSLIRELHGTAP</sequence>
<dbReference type="SUPFAM" id="SSF56601">
    <property type="entry name" value="beta-lactamase/transpeptidase-like"/>
    <property type="match status" value="1"/>
</dbReference>
<feature type="domain" description="Beta-lactamase-related" evidence="3">
    <location>
        <begin position="76"/>
        <end position="370"/>
    </location>
</feature>
<keyword evidence="2" id="KW-0732">Signal</keyword>
<feature type="compositionally biased region" description="Low complexity" evidence="1">
    <location>
        <begin position="41"/>
        <end position="58"/>
    </location>
</feature>
<dbReference type="InterPro" id="IPR012338">
    <property type="entry name" value="Beta-lactam/transpept-like"/>
</dbReference>
<feature type="signal peptide" evidence="2">
    <location>
        <begin position="1"/>
        <end position="38"/>
    </location>
</feature>
<accession>A0A918A353</accession>
<dbReference type="EMBL" id="BMNK01000001">
    <property type="protein sequence ID" value="GGP02133.1"/>
    <property type="molecule type" value="Genomic_DNA"/>
</dbReference>
<gene>
    <name evidence="4" type="ORF">GCM10012278_08150</name>
</gene>
<dbReference type="Proteomes" id="UP000660745">
    <property type="component" value="Unassembled WGS sequence"/>
</dbReference>
<dbReference type="AlphaFoldDB" id="A0A918A353"/>
<dbReference type="Pfam" id="PF00144">
    <property type="entry name" value="Beta-lactamase"/>
    <property type="match status" value="1"/>
</dbReference>
<protein>
    <submittedName>
        <fullName evidence="4">Serine hydrolase</fullName>
    </submittedName>
</protein>
<evidence type="ECO:0000256" key="1">
    <source>
        <dbReference type="SAM" id="MobiDB-lite"/>
    </source>
</evidence>
<dbReference type="PANTHER" id="PTHR46825:SF7">
    <property type="entry name" value="D-ALANYL-D-ALANINE CARBOXYPEPTIDASE"/>
    <property type="match status" value="1"/>
</dbReference>
<organism evidence="4 5">
    <name type="scientific">Nonomuraea glycinis</name>
    <dbReference type="NCBI Taxonomy" id="2047744"/>
    <lineage>
        <taxon>Bacteria</taxon>
        <taxon>Bacillati</taxon>
        <taxon>Actinomycetota</taxon>
        <taxon>Actinomycetes</taxon>
        <taxon>Streptosporangiales</taxon>
        <taxon>Streptosporangiaceae</taxon>
        <taxon>Nonomuraea</taxon>
    </lineage>
</organism>
<feature type="region of interest" description="Disordered" evidence="1">
    <location>
        <begin position="355"/>
        <end position="388"/>
    </location>
</feature>
<evidence type="ECO:0000313" key="4">
    <source>
        <dbReference type="EMBL" id="GGP02133.1"/>
    </source>
</evidence>
<dbReference type="RefSeq" id="WP_189137064.1">
    <property type="nucleotide sequence ID" value="NZ_BMNK01000001.1"/>
</dbReference>